<proteinExistence type="predicted"/>
<gene>
    <name evidence="1" type="ORF">Fmac_013841</name>
</gene>
<organism evidence="1 2">
    <name type="scientific">Flemingia macrophylla</name>
    <dbReference type="NCBI Taxonomy" id="520843"/>
    <lineage>
        <taxon>Eukaryota</taxon>
        <taxon>Viridiplantae</taxon>
        <taxon>Streptophyta</taxon>
        <taxon>Embryophyta</taxon>
        <taxon>Tracheophyta</taxon>
        <taxon>Spermatophyta</taxon>
        <taxon>Magnoliopsida</taxon>
        <taxon>eudicotyledons</taxon>
        <taxon>Gunneridae</taxon>
        <taxon>Pentapetalae</taxon>
        <taxon>rosids</taxon>
        <taxon>fabids</taxon>
        <taxon>Fabales</taxon>
        <taxon>Fabaceae</taxon>
        <taxon>Papilionoideae</taxon>
        <taxon>50 kb inversion clade</taxon>
        <taxon>NPAAA clade</taxon>
        <taxon>indigoferoid/millettioid clade</taxon>
        <taxon>Phaseoleae</taxon>
        <taxon>Flemingia</taxon>
    </lineage>
</organism>
<sequence>MMREWLKEMRQWWKAEESYTLVSVTFMTSSESVNNNIVYKYHLHLPTVLKSVRKEEEEAKEGRKDGKTRFGSSHDNRVDAITDRYGEAFLWRFLEFQDTRLMEFMHVTSVDGISLINTRVPNKGVLTRRSVEPFKFTNR</sequence>
<evidence type="ECO:0000313" key="2">
    <source>
        <dbReference type="Proteomes" id="UP001603857"/>
    </source>
</evidence>
<reference evidence="1 2" key="1">
    <citation type="submission" date="2024-08" db="EMBL/GenBank/DDBJ databases">
        <title>Insights into the chromosomal genome structure of Flemingia macrophylla.</title>
        <authorList>
            <person name="Ding Y."/>
            <person name="Zhao Y."/>
            <person name="Bi W."/>
            <person name="Wu M."/>
            <person name="Zhao G."/>
            <person name="Gong Y."/>
            <person name="Li W."/>
            <person name="Zhang P."/>
        </authorList>
    </citation>
    <scope>NUCLEOTIDE SEQUENCE [LARGE SCALE GENOMIC DNA]</scope>
    <source>
        <strain evidence="1">DYQJB</strain>
        <tissue evidence="1">Leaf</tissue>
    </source>
</reference>
<dbReference type="EMBL" id="JBGMDY010000005">
    <property type="protein sequence ID" value="KAL2332628.1"/>
    <property type="molecule type" value="Genomic_DNA"/>
</dbReference>
<accession>A0ABD1MAT6</accession>
<dbReference type="AlphaFoldDB" id="A0ABD1MAT6"/>
<keyword evidence="2" id="KW-1185">Reference proteome</keyword>
<comment type="caution">
    <text evidence="1">The sequence shown here is derived from an EMBL/GenBank/DDBJ whole genome shotgun (WGS) entry which is preliminary data.</text>
</comment>
<dbReference type="Proteomes" id="UP001603857">
    <property type="component" value="Unassembled WGS sequence"/>
</dbReference>
<evidence type="ECO:0000313" key="1">
    <source>
        <dbReference type="EMBL" id="KAL2332628.1"/>
    </source>
</evidence>
<protein>
    <submittedName>
        <fullName evidence="1">Uncharacterized protein</fullName>
    </submittedName>
</protein>
<name>A0ABD1MAT6_9FABA</name>